<feature type="domain" description="Ig-like" evidence="2">
    <location>
        <begin position="1"/>
        <end position="93"/>
    </location>
</feature>
<dbReference type="InterPro" id="IPR013783">
    <property type="entry name" value="Ig-like_fold"/>
</dbReference>
<name>A0ABD3XQV3_SINWO</name>
<dbReference type="Gene3D" id="2.60.40.10">
    <property type="entry name" value="Immunoglobulins"/>
    <property type="match status" value="1"/>
</dbReference>
<evidence type="ECO:0000259" key="2">
    <source>
        <dbReference type="PROSITE" id="PS50835"/>
    </source>
</evidence>
<proteinExistence type="predicted"/>
<keyword evidence="4" id="KW-1185">Reference proteome</keyword>
<dbReference type="CDD" id="cd00096">
    <property type="entry name" value="Ig"/>
    <property type="match status" value="1"/>
</dbReference>
<protein>
    <recommendedName>
        <fullName evidence="2">Ig-like domain-containing protein</fullName>
    </recommendedName>
</protein>
<gene>
    <name evidence="3" type="ORF">ACJMK2_027350</name>
</gene>
<sequence length="355" mass="39420">ITITVTGSDHVNMTWNVTCEASGFPTNYTFHPWKHMLGEVTIRSDLLGNHEGNSSKNTLTLDNVSLEDIGTYVCAVDNGVQGVDGDIIQTKATVLHVKGRPLMIATFYYNRFMKDGIEFHFRPGFNGGRKQTFVIEYSSVTSLVWTNTSITDLQEDQTEHRLTNGTYFVTVTKPSPGHYIYRMYSKNSIGRSPYSLNVSVAILSDNNNSHANPLVKAVAGCIGTAILVILCVAAIRFLMTKRILSTKKSSGAVYENMPVQNANVNVYTEYVNNSAVRQFGAEVNEDAESVYENRNDVDMTVLGHEDNLLYADLELANPKANKEKPIVHGLQNRTEYAEISFGKRGEPLPDSDDEN</sequence>
<dbReference type="EMBL" id="JBJQND010000002">
    <property type="protein sequence ID" value="KAL3887408.1"/>
    <property type="molecule type" value="Genomic_DNA"/>
</dbReference>
<dbReference type="AlphaFoldDB" id="A0ABD3XQV3"/>
<evidence type="ECO:0000313" key="4">
    <source>
        <dbReference type="Proteomes" id="UP001634394"/>
    </source>
</evidence>
<dbReference type="Proteomes" id="UP001634394">
    <property type="component" value="Unassembled WGS sequence"/>
</dbReference>
<organism evidence="3 4">
    <name type="scientific">Sinanodonta woodiana</name>
    <name type="common">Chinese pond mussel</name>
    <name type="synonym">Anodonta woodiana</name>
    <dbReference type="NCBI Taxonomy" id="1069815"/>
    <lineage>
        <taxon>Eukaryota</taxon>
        <taxon>Metazoa</taxon>
        <taxon>Spiralia</taxon>
        <taxon>Lophotrochozoa</taxon>
        <taxon>Mollusca</taxon>
        <taxon>Bivalvia</taxon>
        <taxon>Autobranchia</taxon>
        <taxon>Heteroconchia</taxon>
        <taxon>Palaeoheterodonta</taxon>
        <taxon>Unionida</taxon>
        <taxon>Unionoidea</taxon>
        <taxon>Unionidae</taxon>
        <taxon>Unioninae</taxon>
        <taxon>Sinanodonta</taxon>
    </lineage>
</organism>
<dbReference type="Pfam" id="PF13927">
    <property type="entry name" value="Ig_3"/>
    <property type="match status" value="1"/>
</dbReference>
<keyword evidence="1" id="KW-0472">Membrane</keyword>
<dbReference type="PROSITE" id="PS50835">
    <property type="entry name" value="IG_LIKE"/>
    <property type="match status" value="1"/>
</dbReference>
<keyword evidence="1" id="KW-0812">Transmembrane</keyword>
<evidence type="ECO:0000256" key="1">
    <source>
        <dbReference type="SAM" id="Phobius"/>
    </source>
</evidence>
<dbReference type="InterPro" id="IPR036179">
    <property type="entry name" value="Ig-like_dom_sf"/>
</dbReference>
<dbReference type="InterPro" id="IPR007110">
    <property type="entry name" value="Ig-like_dom"/>
</dbReference>
<dbReference type="SUPFAM" id="SSF48726">
    <property type="entry name" value="Immunoglobulin"/>
    <property type="match status" value="1"/>
</dbReference>
<keyword evidence="1" id="KW-1133">Transmembrane helix</keyword>
<evidence type="ECO:0000313" key="3">
    <source>
        <dbReference type="EMBL" id="KAL3887408.1"/>
    </source>
</evidence>
<feature type="non-terminal residue" evidence="3">
    <location>
        <position position="1"/>
    </location>
</feature>
<reference evidence="3 4" key="1">
    <citation type="submission" date="2024-11" db="EMBL/GenBank/DDBJ databases">
        <title>Chromosome-level genome assembly of the freshwater bivalve Anodonta woodiana.</title>
        <authorList>
            <person name="Chen X."/>
        </authorList>
    </citation>
    <scope>NUCLEOTIDE SEQUENCE [LARGE SCALE GENOMIC DNA]</scope>
    <source>
        <strain evidence="3">MN2024</strain>
        <tissue evidence="3">Gills</tissue>
    </source>
</reference>
<comment type="caution">
    <text evidence="3">The sequence shown here is derived from an EMBL/GenBank/DDBJ whole genome shotgun (WGS) entry which is preliminary data.</text>
</comment>
<feature type="transmembrane region" description="Helical" evidence="1">
    <location>
        <begin position="217"/>
        <end position="239"/>
    </location>
</feature>
<accession>A0ABD3XQV3</accession>